<dbReference type="InterPro" id="IPR014060">
    <property type="entry name" value="PglZ"/>
</dbReference>
<evidence type="ECO:0000313" key="1">
    <source>
        <dbReference type="EMBL" id="RHF72155.1"/>
    </source>
</evidence>
<dbReference type="EMBL" id="QRHL01000010">
    <property type="protein sequence ID" value="RHF72155.1"/>
    <property type="molecule type" value="Genomic_DNA"/>
</dbReference>
<protein>
    <submittedName>
        <fullName evidence="1">BREX-1 system phosphatase PglZ type A</fullName>
    </submittedName>
</protein>
<organism evidence="1 2">
    <name type="scientific">Fusobacterium mortiferum</name>
    <dbReference type="NCBI Taxonomy" id="850"/>
    <lineage>
        <taxon>Bacteria</taxon>
        <taxon>Fusobacteriati</taxon>
        <taxon>Fusobacteriota</taxon>
        <taxon>Fusobacteriia</taxon>
        <taxon>Fusobacteriales</taxon>
        <taxon>Fusobacteriaceae</taxon>
        <taxon>Fusobacterium</taxon>
    </lineage>
</organism>
<evidence type="ECO:0000313" key="2">
    <source>
        <dbReference type="Proteomes" id="UP000284676"/>
    </source>
</evidence>
<dbReference type="AlphaFoldDB" id="A0A414PU88"/>
<comment type="caution">
    <text evidence="1">The sequence shown here is derived from an EMBL/GenBank/DDBJ whole genome shotgun (WGS) entry which is preliminary data.</text>
</comment>
<reference evidence="1 2" key="1">
    <citation type="submission" date="2018-08" db="EMBL/GenBank/DDBJ databases">
        <title>A genome reference for cultivated species of the human gut microbiota.</title>
        <authorList>
            <person name="Zou Y."/>
            <person name="Xue W."/>
            <person name="Luo G."/>
        </authorList>
    </citation>
    <scope>NUCLEOTIDE SEQUENCE [LARGE SCALE GENOMIC DNA]</scope>
    <source>
        <strain evidence="1 2">AM25-1</strain>
    </source>
</reference>
<dbReference type="NCBIfam" id="TIGR02687">
    <property type="entry name" value="BREX-1 system phosphatase PglZ type A"/>
    <property type="match status" value="1"/>
</dbReference>
<gene>
    <name evidence="1" type="primary">pglZ</name>
    <name evidence="1" type="ORF">DW663_07330</name>
</gene>
<dbReference type="Pfam" id="PF08665">
    <property type="entry name" value="PglZ"/>
    <property type="match status" value="1"/>
</dbReference>
<proteinExistence type="predicted"/>
<name>A0A414PU88_FUSMR</name>
<sequence>MEKDKISELLEYRFNLVSEYPKKRHIIFWYDSQSNFKEIVESLELSNAKVIILKKEQNRKGEIIDTNIFFTKYTLECLDTESNFLIYSPFPRPSDRENFLIDIEKYSEFFEADKSAMIVEELKLDRTNYSIIQCVKEHLDFFGSKERREKLSKILERPESLSERELRLGILAVISGAKSFDILEILKALLLNPEKLSLIEKWLDDKFLYEEIKEKFNLEVDNFDIFLRVLLVVYFYRELQIKPHINLEKYYLGKSNEIYIFISSLLQNKITEDKIKEMFNTLGDEIGIFDRIKELNPEELVQGTAFEIYDKIIIKYIAENLYSETQNYDKYQKIIKIRIDTTLWQEKYLDYYNLLLVLTDILKFKDVLIIKDRTNMKDVYEDYTNSYYIIDTLYRKFFFYYDKVKTKESFDILDELKDRVSYFYEKDYLDRLLSVWSDVLSLNTSLPYQKDFYKNYIENSDTRVAVIVSDALRFEIGEEICERLKKEATAKEIILKSMLTDLPSITSVGMTNLLPDIERVNNPLTKTFSIKGINTATTENRDRILKIKNKDSSAIQFKNFKNLNRAEQEEYIKGKKVIYIYHDMIDSIGDEGKSEHQTFEACNMAIEDIIALSKNLSSLGVVNIYITSDHGFLCERKDIEEYNKLELNKIQNNYEVIGKRYALSKVDVEERGCVTLNLNGYFGVFPEKKQRIKTSGSGLQFVHGGISPQEMIVPLIQYKSGANSKKASKVKVRIKESTGKITSNLTKFSVYQLDGINSKNKIIERDILVALYDGDIRVSNEVKIRLNSPEENYQHDFRLTLSGEHHKVTLKVMDIESGDILDSKEYEVKIGIISAFDF</sequence>
<dbReference type="Proteomes" id="UP000284676">
    <property type="component" value="Unassembled WGS sequence"/>
</dbReference>
<dbReference type="RefSeq" id="WP_118234411.1">
    <property type="nucleotide sequence ID" value="NZ_QRHL01000010.1"/>
</dbReference>
<accession>A0A414PU88</accession>